<dbReference type="Pfam" id="PF13517">
    <property type="entry name" value="FG-GAP_3"/>
    <property type="match status" value="2"/>
</dbReference>
<dbReference type="PANTHER" id="PTHR16026:SF0">
    <property type="entry name" value="CARTILAGE ACIDIC PROTEIN 1"/>
    <property type="match status" value="1"/>
</dbReference>
<dbReference type="Proteomes" id="UP000241362">
    <property type="component" value="Unassembled WGS sequence"/>
</dbReference>
<dbReference type="InterPro" id="IPR013517">
    <property type="entry name" value="FG-GAP"/>
</dbReference>
<dbReference type="Gene3D" id="2.130.10.130">
    <property type="entry name" value="Integrin alpha, N-terminal"/>
    <property type="match status" value="2"/>
</dbReference>
<evidence type="ECO:0000313" key="5">
    <source>
        <dbReference type="Proteomes" id="UP000241362"/>
    </source>
</evidence>
<keyword evidence="5" id="KW-1185">Reference proteome</keyword>
<dbReference type="EMBL" id="PZKE01000013">
    <property type="protein sequence ID" value="PTE13574.1"/>
    <property type="molecule type" value="Genomic_DNA"/>
</dbReference>
<dbReference type="InterPro" id="IPR028994">
    <property type="entry name" value="Integrin_alpha_N"/>
</dbReference>
<evidence type="ECO:0000256" key="1">
    <source>
        <dbReference type="ARBA" id="ARBA00022729"/>
    </source>
</evidence>
<organism evidence="4 5">
    <name type="scientific">Fuscovulum blasticum DSM 2131</name>
    <dbReference type="NCBI Taxonomy" id="1188250"/>
    <lineage>
        <taxon>Bacteria</taxon>
        <taxon>Pseudomonadati</taxon>
        <taxon>Pseudomonadota</taxon>
        <taxon>Alphaproteobacteria</taxon>
        <taxon>Rhodobacterales</taxon>
        <taxon>Paracoccaceae</taxon>
        <taxon>Pseudogemmobacter</taxon>
    </lineage>
</organism>
<dbReference type="AlphaFoldDB" id="A0A2T4J6P6"/>
<keyword evidence="1" id="KW-0732">Signal</keyword>
<protein>
    <recommendedName>
        <fullName evidence="3">ASPIC/UnbV domain-containing protein</fullName>
    </recommendedName>
</protein>
<dbReference type="InterPro" id="IPR027039">
    <property type="entry name" value="Crtac1"/>
</dbReference>
<proteinExistence type="predicted"/>
<feature type="domain" description="ASPIC/UnbV" evidence="3">
    <location>
        <begin position="470"/>
        <end position="536"/>
    </location>
</feature>
<name>A0A2T4J6P6_FUSBL</name>
<dbReference type="Pfam" id="PF07593">
    <property type="entry name" value="UnbV_ASPIC"/>
    <property type="match status" value="1"/>
</dbReference>
<comment type="caution">
    <text evidence="4">The sequence shown here is derived from an EMBL/GenBank/DDBJ whole genome shotgun (WGS) entry which is preliminary data.</text>
</comment>
<evidence type="ECO:0000313" key="4">
    <source>
        <dbReference type="EMBL" id="PTE13574.1"/>
    </source>
</evidence>
<dbReference type="InterPro" id="IPR011519">
    <property type="entry name" value="UnbV_ASPIC"/>
</dbReference>
<gene>
    <name evidence="4" type="ORF">C5F44_13555</name>
</gene>
<dbReference type="PANTHER" id="PTHR16026">
    <property type="entry name" value="CARTILAGE ACIDIC PROTEIN 1"/>
    <property type="match status" value="1"/>
</dbReference>
<evidence type="ECO:0000259" key="3">
    <source>
        <dbReference type="Pfam" id="PF07593"/>
    </source>
</evidence>
<dbReference type="SUPFAM" id="SSF69318">
    <property type="entry name" value="Integrin alpha N-terminal domain"/>
    <property type="match status" value="1"/>
</dbReference>
<sequence>MLHRSQGFRGRPRPGPLITASQPRCQETGLPPPPRRHLTLPLALAALAAGQPVGAEVSFADRAAALPVQHSYEGDWNHYVGGGVAVFDCNGDDLPELFAAGGAAPAHLLLNTSKPGGELTFAEGQLPPLDGTTGAYPMDIDGDDLLDLVVLRDGTNALLRGTGDCKFTPPPAEWHFDGGQEWTTAFTATFEPGESWPTLVFGNYVDRTNPDGPFEACDRNFLHRPDGRAFAPRVALEPGFCALSMLISDWQRNGTPDLRISNDRQYYVRAGREQMWHLRPLAEYTEAEGWPTLRLWGMGIASRDITGDGLPEVVLTSMGDQPLQINQGGGVMKNAPYSMGSYATTPYSGDDGRPSTGWHAQFGDVNNDGWDDLFIAKGNVEQMPSNAIHDPNNLLIRQPDGSFAEKGGVTGIGTTERSRGAGLADLNRDGKLDLVVVNRRAPLELWQNTTADAGHWIALDLRTPGANSRAIGAIVELRLPDGRVLTQENTVGGGHVSGQAVPLHFGLGAAQTAELRVIWPDATASDWTPVTADRLYRLSPGQGAALTLTERP</sequence>
<reference evidence="4 5" key="1">
    <citation type="submission" date="2018-03" db="EMBL/GenBank/DDBJ databases">
        <title>Rhodobacter blasticus.</title>
        <authorList>
            <person name="Meyer T.E."/>
            <person name="Miller S."/>
            <person name="Lodha T."/>
            <person name="Gandham S."/>
            <person name="Chintalapati S."/>
            <person name="Chintalapati V.R."/>
        </authorList>
    </citation>
    <scope>NUCLEOTIDE SEQUENCE [LARGE SCALE GENOMIC DNA]</scope>
    <source>
        <strain evidence="4 5">DSM 2131</strain>
    </source>
</reference>
<evidence type="ECO:0000256" key="2">
    <source>
        <dbReference type="SAM" id="MobiDB-lite"/>
    </source>
</evidence>
<accession>A0A2T4J6P6</accession>
<feature type="region of interest" description="Disordered" evidence="2">
    <location>
        <begin position="1"/>
        <end position="33"/>
    </location>
</feature>